<dbReference type="SMART" id="SM00950">
    <property type="entry name" value="Piwi"/>
    <property type="match status" value="1"/>
</dbReference>
<dbReference type="PANTHER" id="PTHR22891">
    <property type="entry name" value="EUKARYOTIC TRANSLATION INITIATION FACTOR 2C"/>
    <property type="match status" value="1"/>
</dbReference>
<dbReference type="Pfam" id="PF16486">
    <property type="entry name" value="ArgoN"/>
    <property type="match status" value="1"/>
</dbReference>
<dbReference type="Proteomes" id="UP001152622">
    <property type="component" value="Chromosome 15"/>
</dbReference>
<reference evidence="2" key="1">
    <citation type="journal article" date="2023" name="Science">
        <title>Genome structures resolve the early diversification of teleost fishes.</title>
        <authorList>
            <person name="Parey E."/>
            <person name="Louis A."/>
            <person name="Montfort J."/>
            <person name="Bouchez O."/>
            <person name="Roques C."/>
            <person name="Iampietro C."/>
            <person name="Lluch J."/>
            <person name="Castinel A."/>
            <person name="Donnadieu C."/>
            <person name="Desvignes T."/>
            <person name="Floi Bucao C."/>
            <person name="Jouanno E."/>
            <person name="Wen M."/>
            <person name="Mejri S."/>
            <person name="Dirks R."/>
            <person name="Jansen H."/>
            <person name="Henkel C."/>
            <person name="Chen W.J."/>
            <person name="Zahm M."/>
            <person name="Cabau C."/>
            <person name="Klopp C."/>
            <person name="Thompson A.W."/>
            <person name="Robinson-Rechavi M."/>
            <person name="Braasch I."/>
            <person name="Lecointre G."/>
            <person name="Bobe J."/>
            <person name="Postlethwait J.H."/>
            <person name="Berthelot C."/>
            <person name="Roest Crollius H."/>
            <person name="Guiguen Y."/>
        </authorList>
    </citation>
    <scope>NUCLEOTIDE SEQUENCE</scope>
    <source>
        <strain evidence="2">WJC10195</strain>
    </source>
</reference>
<dbReference type="PROSITE" id="PS50822">
    <property type="entry name" value="PIWI"/>
    <property type="match status" value="1"/>
</dbReference>
<dbReference type="InterPro" id="IPR032474">
    <property type="entry name" value="Argonaute_N"/>
</dbReference>
<dbReference type="InterPro" id="IPR036085">
    <property type="entry name" value="PAZ_dom_sf"/>
</dbReference>
<dbReference type="Pfam" id="PF02171">
    <property type="entry name" value="Piwi"/>
    <property type="match status" value="1"/>
</dbReference>
<organism evidence="2 3">
    <name type="scientific">Synaphobranchus kaupii</name>
    <name type="common">Kaup's arrowtooth eel</name>
    <dbReference type="NCBI Taxonomy" id="118154"/>
    <lineage>
        <taxon>Eukaryota</taxon>
        <taxon>Metazoa</taxon>
        <taxon>Chordata</taxon>
        <taxon>Craniata</taxon>
        <taxon>Vertebrata</taxon>
        <taxon>Euteleostomi</taxon>
        <taxon>Actinopterygii</taxon>
        <taxon>Neopterygii</taxon>
        <taxon>Teleostei</taxon>
        <taxon>Anguilliformes</taxon>
        <taxon>Synaphobranchidae</taxon>
        <taxon>Synaphobranchus</taxon>
    </lineage>
</organism>
<name>A0A9Q1IHS7_SYNKA</name>
<dbReference type="InterPro" id="IPR003165">
    <property type="entry name" value="Piwi"/>
</dbReference>
<dbReference type="InterPro" id="IPR036397">
    <property type="entry name" value="RNaseH_sf"/>
</dbReference>
<comment type="caution">
    <text evidence="2">The sequence shown here is derived from an EMBL/GenBank/DDBJ whole genome shotgun (WGS) entry which is preliminary data.</text>
</comment>
<protein>
    <recommendedName>
        <fullName evidence="1">Piwi domain-containing protein</fullName>
    </recommendedName>
</protein>
<dbReference type="OrthoDB" id="10252740at2759"/>
<sequence>MVAVDGAVGAQSLFTVPRRPGYGTMGKPIKLLANCFQVEIPKMDVYLYEVDIKPEKCPRRVNREVVDSMVQHFKVTIFGDRRPVYDGKRSLYTANPLPVAPAGVDLDVTLPGEGGKDRPFKVSIKFVSLVSWHLLHEVLTGRSMPEPLELDKPISTNPVHAVDVVLRHLPSMNLVSEVVIVLTVDCKALFLWQKAFIQLQIVGRSGNIPAGTTVDTDITHPYEFDFYLCSHAGIQGTSRPSHYHVLWDDNCFTADEFQLLTYQLCHTYVRCTRSVSIPAPPPTTPTWWPLEPATTWWTKSTTARRAATFRGRVTAGTPRLLPRPCRFTTTPYAPCHPAPIPSACGPLKVHMGVQLPKSRVTCRAQPISCVRASMCTLAACISVGFCPCPKQPPEVSCSWISPY</sequence>
<dbReference type="AlphaFoldDB" id="A0A9Q1IHS7"/>
<proteinExistence type="predicted"/>
<dbReference type="SUPFAM" id="SSF101690">
    <property type="entry name" value="PAZ domain"/>
    <property type="match status" value="1"/>
</dbReference>
<dbReference type="InterPro" id="IPR012337">
    <property type="entry name" value="RNaseH-like_sf"/>
</dbReference>
<dbReference type="SUPFAM" id="SSF53098">
    <property type="entry name" value="Ribonuclease H-like"/>
    <property type="match status" value="1"/>
</dbReference>
<feature type="domain" description="Piwi" evidence="1">
    <location>
        <begin position="189"/>
        <end position="280"/>
    </location>
</feature>
<evidence type="ECO:0000313" key="3">
    <source>
        <dbReference type="Proteomes" id="UP001152622"/>
    </source>
</evidence>
<evidence type="ECO:0000259" key="1">
    <source>
        <dbReference type="PROSITE" id="PS50822"/>
    </source>
</evidence>
<dbReference type="GO" id="GO:0003676">
    <property type="term" value="F:nucleic acid binding"/>
    <property type="evidence" value="ECO:0007669"/>
    <property type="project" value="InterPro"/>
</dbReference>
<accession>A0A9Q1IHS7</accession>
<evidence type="ECO:0000313" key="2">
    <source>
        <dbReference type="EMBL" id="KAJ8341040.1"/>
    </source>
</evidence>
<gene>
    <name evidence="2" type="ORF">SKAU_G00333310</name>
</gene>
<dbReference type="Gene3D" id="3.30.420.10">
    <property type="entry name" value="Ribonuclease H-like superfamily/Ribonuclease H"/>
    <property type="match status" value="1"/>
</dbReference>
<dbReference type="EMBL" id="JAINUF010000015">
    <property type="protein sequence ID" value="KAJ8341040.1"/>
    <property type="molecule type" value="Genomic_DNA"/>
</dbReference>
<keyword evidence="3" id="KW-1185">Reference proteome</keyword>